<gene>
    <name evidence="2" type="ORF">EDM58_19960</name>
</gene>
<proteinExistence type="predicted"/>
<dbReference type="PROSITE" id="PS51257">
    <property type="entry name" value="PROKAR_LIPOPROTEIN"/>
    <property type="match status" value="1"/>
</dbReference>
<evidence type="ECO:0000313" key="3">
    <source>
        <dbReference type="Proteomes" id="UP000281915"/>
    </source>
</evidence>
<evidence type="ECO:0008006" key="4">
    <source>
        <dbReference type="Google" id="ProtNLM"/>
    </source>
</evidence>
<keyword evidence="1" id="KW-0732">Signal</keyword>
<dbReference type="Proteomes" id="UP000281915">
    <property type="component" value="Unassembled WGS sequence"/>
</dbReference>
<sequence>MKHLSKSMAIGSIGLLLLMTACNNNNQATPQQQTHTQSMNHPGHLGQNGETVIPSVDRDKKLTTNNYGTTFSGMGTSVYSNIGSSNLHGGGPSTNLDSRLNAAGIHGVQTLIVNDVILVAPTTANTTSVNHMDATQSHLLSNYAGSSSRGGDYNGDYENNTAGTMGTTNPHHNLTQARKQIERMYGSDVQVLTVTSSNGLKAFEHVKKQMRENKRDDHTISQISNLLREANRQP</sequence>
<reference evidence="2 3" key="1">
    <citation type="submission" date="2018-10" db="EMBL/GenBank/DDBJ databases">
        <title>Phylogenomics of Brevibacillus.</title>
        <authorList>
            <person name="Dunlap C."/>
        </authorList>
    </citation>
    <scope>NUCLEOTIDE SEQUENCE [LARGE SCALE GENOMIC DNA]</scope>
    <source>
        <strain evidence="2 3">JCM 15085</strain>
    </source>
</reference>
<accession>A0A3M8CFF2</accession>
<dbReference type="AlphaFoldDB" id="A0A3M8CFF2"/>
<dbReference type="RefSeq" id="WP_122914881.1">
    <property type="nucleotide sequence ID" value="NZ_RHHT01000051.1"/>
</dbReference>
<evidence type="ECO:0000256" key="1">
    <source>
        <dbReference type="SAM" id="SignalP"/>
    </source>
</evidence>
<comment type="caution">
    <text evidence="2">The sequence shown here is derived from an EMBL/GenBank/DDBJ whole genome shotgun (WGS) entry which is preliminary data.</text>
</comment>
<dbReference type="EMBL" id="RHHT01000051">
    <property type="protein sequence ID" value="RNB74450.1"/>
    <property type="molecule type" value="Genomic_DNA"/>
</dbReference>
<name>A0A3M8CFF2_9BACL</name>
<organism evidence="2 3">
    <name type="scientific">Brevibacillus panacihumi</name>
    <dbReference type="NCBI Taxonomy" id="497735"/>
    <lineage>
        <taxon>Bacteria</taxon>
        <taxon>Bacillati</taxon>
        <taxon>Bacillota</taxon>
        <taxon>Bacilli</taxon>
        <taxon>Bacillales</taxon>
        <taxon>Paenibacillaceae</taxon>
        <taxon>Brevibacillus</taxon>
    </lineage>
</organism>
<feature type="chain" id="PRO_5038522810" description="Sporulation protein" evidence="1">
    <location>
        <begin position="28"/>
        <end position="234"/>
    </location>
</feature>
<feature type="signal peptide" evidence="1">
    <location>
        <begin position="1"/>
        <end position="27"/>
    </location>
</feature>
<protein>
    <recommendedName>
        <fullName evidence="4">Sporulation protein</fullName>
    </recommendedName>
</protein>
<evidence type="ECO:0000313" key="2">
    <source>
        <dbReference type="EMBL" id="RNB74450.1"/>
    </source>
</evidence>